<evidence type="ECO:0000313" key="4">
    <source>
        <dbReference type="Proteomes" id="UP000012073"/>
    </source>
</evidence>
<keyword evidence="4" id="KW-1185">Reference proteome</keyword>
<dbReference type="OrthoDB" id="5979581at2759"/>
<dbReference type="PROSITE" id="PS50011">
    <property type="entry name" value="PROTEIN_KINASE_DOM"/>
    <property type="match status" value="1"/>
</dbReference>
<dbReference type="Pfam" id="PF00069">
    <property type="entry name" value="Pkinase"/>
    <property type="match status" value="1"/>
</dbReference>
<gene>
    <name evidence="3" type="ORF">CHC_T00009252001</name>
</gene>
<dbReference type="PANTHER" id="PTHR11909">
    <property type="entry name" value="CASEIN KINASE-RELATED"/>
    <property type="match status" value="1"/>
</dbReference>
<proteinExistence type="predicted"/>
<dbReference type="Proteomes" id="UP000012073">
    <property type="component" value="Unassembled WGS sequence"/>
</dbReference>
<dbReference type="GO" id="GO:0005524">
    <property type="term" value="F:ATP binding"/>
    <property type="evidence" value="ECO:0007669"/>
    <property type="project" value="InterPro"/>
</dbReference>
<dbReference type="GO" id="GO:0004674">
    <property type="term" value="F:protein serine/threonine kinase activity"/>
    <property type="evidence" value="ECO:0007669"/>
    <property type="project" value="UniProtKB-EC"/>
</dbReference>
<dbReference type="AlphaFoldDB" id="R7Q2A8"/>
<dbReference type="GeneID" id="17319546"/>
<dbReference type="STRING" id="2769.R7Q2A8"/>
<evidence type="ECO:0000256" key="1">
    <source>
        <dbReference type="ARBA" id="ARBA00012513"/>
    </source>
</evidence>
<dbReference type="InterPro" id="IPR008271">
    <property type="entry name" value="Ser/Thr_kinase_AS"/>
</dbReference>
<organism evidence="3 4">
    <name type="scientific">Chondrus crispus</name>
    <name type="common">Carrageen Irish moss</name>
    <name type="synonym">Polymorpha crispa</name>
    <dbReference type="NCBI Taxonomy" id="2769"/>
    <lineage>
        <taxon>Eukaryota</taxon>
        <taxon>Rhodophyta</taxon>
        <taxon>Florideophyceae</taxon>
        <taxon>Rhodymeniophycidae</taxon>
        <taxon>Gigartinales</taxon>
        <taxon>Gigartinaceae</taxon>
        <taxon>Chondrus</taxon>
    </lineage>
</organism>
<dbReference type="EMBL" id="HG001459">
    <property type="protein sequence ID" value="CDF32189.1"/>
    <property type="molecule type" value="Genomic_DNA"/>
</dbReference>
<evidence type="ECO:0000259" key="2">
    <source>
        <dbReference type="PROSITE" id="PS50011"/>
    </source>
</evidence>
<sequence>MARDHIEGTVLMDKWAVSRKLSSGGYGVVYKAYDLYDERHKVAVKTEPVNTRNSSLPNEYQFYKALGNAPGFPTMYDYGRTSDGSYRALVISLLGKSLHDLVHQENGTFSLKTVLCVGVQGIDLLRTIHSLGYVHRDIKPDNMMIGRRYPSEIQLVDFGLVAKYRSGRHHIADEGEGHGLRGTITYASIRSHKGRRLTRRDDLESFAYTLLTLAKGYLPWSDIESEGDVLRSKKSYSTAELCEDLPSCFLTLLRDSRNLRFDEKPDYSGIQRSFVRSLHKRGWKVKSRLDWMN</sequence>
<keyword evidence="3" id="KW-0418">Kinase</keyword>
<dbReference type="PROSITE" id="PS00108">
    <property type="entry name" value="PROTEIN_KINASE_ST"/>
    <property type="match status" value="1"/>
</dbReference>
<dbReference type="InterPro" id="IPR000719">
    <property type="entry name" value="Prot_kinase_dom"/>
</dbReference>
<dbReference type="KEGG" id="ccp:CHC_T00009252001"/>
<dbReference type="SUPFAM" id="SSF56112">
    <property type="entry name" value="Protein kinase-like (PK-like)"/>
    <property type="match status" value="1"/>
</dbReference>
<feature type="domain" description="Protein kinase" evidence="2">
    <location>
        <begin position="15"/>
        <end position="275"/>
    </location>
</feature>
<dbReference type="OMA" id="MSINTHR"/>
<dbReference type="EC" id="2.7.11.1" evidence="1"/>
<dbReference type="InterPro" id="IPR011009">
    <property type="entry name" value="Kinase-like_dom_sf"/>
</dbReference>
<name>R7Q2A8_CHOCR</name>
<dbReference type="InterPro" id="IPR050235">
    <property type="entry name" value="CK1_Ser-Thr_kinase"/>
</dbReference>
<accession>R7Q2A8</accession>
<dbReference type="Gene3D" id="1.10.510.10">
    <property type="entry name" value="Transferase(Phosphotransferase) domain 1"/>
    <property type="match status" value="1"/>
</dbReference>
<protein>
    <recommendedName>
        <fullName evidence="1">non-specific serine/threonine protein kinase</fullName>
        <ecNumber evidence="1">2.7.11.1</ecNumber>
    </recommendedName>
</protein>
<dbReference type="RefSeq" id="XP_005711854.1">
    <property type="nucleotide sequence ID" value="XM_005711797.1"/>
</dbReference>
<reference evidence="4" key="1">
    <citation type="journal article" date="2013" name="Proc. Natl. Acad. Sci. U.S.A.">
        <title>Genome structure and metabolic features in the red seaweed Chondrus crispus shed light on evolution of the Archaeplastida.</title>
        <authorList>
            <person name="Collen J."/>
            <person name="Porcel B."/>
            <person name="Carre W."/>
            <person name="Ball S.G."/>
            <person name="Chaparro C."/>
            <person name="Tonon T."/>
            <person name="Barbeyron T."/>
            <person name="Michel G."/>
            <person name="Noel B."/>
            <person name="Valentin K."/>
            <person name="Elias M."/>
            <person name="Artiguenave F."/>
            <person name="Arun A."/>
            <person name="Aury J.M."/>
            <person name="Barbosa-Neto J.F."/>
            <person name="Bothwell J.H."/>
            <person name="Bouget F.Y."/>
            <person name="Brillet L."/>
            <person name="Cabello-Hurtado F."/>
            <person name="Capella-Gutierrez S."/>
            <person name="Charrier B."/>
            <person name="Cladiere L."/>
            <person name="Cock J.M."/>
            <person name="Coelho S.M."/>
            <person name="Colleoni C."/>
            <person name="Czjzek M."/>
            <person name="Da Silva C."/>
            <person name="Delage L."/>
            <person name="Denoeud F."/>
            <person name="Deschamps P."/>
            <person name="Dittami S.M."/>
            <person name="Gabaldon T."/>
            <person name="Gachon C.M."/>
            <person name="Groisillier A."/>
            <person name="Herve C."/>
            <person name="Jabbari K."/>
            <person name="Katinka M."/>
            <person name="Kloareg B."/>
            <person name="Kowalczyk N."/>
            <person name="Labadie K."/>
            <person name="Leblanc C."/>
            <person name="Lopez P.J."/>
            <person name="McLachlan D.H."/>
            <person name="Meslet-Cladiere L."/>
            <person name="Moustafa A."/>
            <person name="Nehr Z."/>
            <person name="Nyvall Collen P."/>
            <person name="Panaud O."/>
            <person name="Partensky F."/>
            <person name="Poulain J."/>
            <person name="Rensing S.A."/>
            <person name="Rousvoal S."/>
            <person name="Samson G."/>
            <person name="Symeonidi A."/>
            <person name="Weissenbach J."/>
            <person name="Zambounis A."/>
            <person name="Wincker P."/>
            <person name="Boyen C."/>
        </authorList>
    </citation>
    <scope>NUCLEOTIDE SEQUENCE [LARGE SCALE GENOMIC DNA]</scope>
    <source>
        <strain evidence="4">cv. Stackhouse</strain>
    </source>
</reference>
<dbReference type="SMART" id="SM00220">
    <property type="entry name" value="S_TKc"/>
    <property type="match status" value="1"/>
</dbReference>
<evidence type="ECO:0000313" key="3">
    <source>
        <dbReference type="EMBL" id="CDF32189.1"/>
    </source>
</evidence>
<dbReference type="Gramene" id="CDF32189">
    <property type="protein sequence ID" value="CDF32189"/>
    <property type="gene ID" value="CHC_T00009252001"/>
</dbReference>
<keyword evidence="3" id="KW-0808">Transferase</keyword>